<proteinExistence type="predicted"/>
<evidence type="ECO:0000313" key="1">
    <source>
        <dbReference type="EMBL" id="WXG71867.1"/>
    </source>
</evidence>
<keyword evidence="2" id="KW-1185">Reference proteome</keyword>
<dbReference type="Proteomes" id="UP001432000">
    <property type="component" value="Chromosome"/>
</dbReference>
<protein>
    <submittedName>
        <fullName evidence="1">Uncharacterized protein</fullName>
    </submittedName>
</protein>
<name>A0ABZ2PRM6_9NOCA</name>
<reference evidence="1 2" key="1">
    <citation type="submission" date="2024-03" db="EMBL/GenBank/DDBJ databases">
        <title>Natural products discovery in diverse microorganisms through a two-stage MS feature dereplication strategy.</title>
        <authorList>
            <person name="Zhang R."/>
        </authorList>
    </citation>
    <scope>NUCLEOTIDE SEQUENCE [LARGE SCALE GENOMIC DNA]</scope>
    <source>
        <strain evidence="1 2">18930</strain>
    </source>
</reference>
<organism evidence="1 2">
    <name type="scientific">Rhodococcus sovatensis</name>
    <dbReference type="NCBI Taxonomy" id="1805840"/>
    <lineage>
        <taxon>Bacteria</taxon>
        <taxon>Bacillati</taxon>
        <taxon>Actinomycetota</taxon>
        <taxon>Actinomycetes</taxon>
        <taxon>Mycobacteriales</taxon>
        <taxon>Nocardiaceae</taxon>
        <taxon>Rhodococcus</taxon>
    </lineage>
</organism>
<accession>A0ABZ2PRM6</accession>
<dbReference type="EMBL" id="CP147846">
    <property type="protein sequence ID" value="WXG71867.1"/>
    <property type="molecule type" value="Genomic_DNA"/>
</dbReference>
<evidence type="ECO:0000313" key="2">
    <source>
        <dbReference type="Proteomes" id="UP001432000"/>
    </source>
</evidence>
<dbReference type="RefSeq" id="WP_338893643.1">
    <property type="nucleotide sequence ID" value="NZ_CP147846.1"/>
</dbReference>
<gene>
    <name evidence="1" type="ORF">WDS16_26910</name>
</gene>
<sequence length="57" mass="6082">MEGQLTAIDGSGTEALERLCAFAGANFVSWGQGTRRDVDVFAIGRILGLDPSKVNNR</sequence>